<keyword evidence="11" id="KW-0732">Signal</keyword>
<dbReference type="PRINTS" id="PR00463">
    <property type="entry name" value="EP450I"/>
</dbReference>
<dbReference type="SUPFAM" id="SSF48264">
    <property type="entry name" value="Cytochrome P450"/>
    <property type="match status" value="1"/>
</dbReference>
<accession>A0A9P7K4R9</accession>
<evidence type="ECO:0000256" key="1">
    <source>
        <dbReference type="ARBA" id="ARBA00001971"/>
    </source>
</evidence>
<comment type="caution">
    <text evidence="12">The sequence shown here is derived from an EMBL/GenBank/DDBJ whole genome shotgun (WGS) entry which is preliminary data.</text>
</comment>
<sequence length="466" mass="52248">MGLPILLLAIPVAFLVFFLSRSSKKAAPLPPGPPAEPIIGHLRMIPPNGQDVFFYEMGKRYGDVVYLKALNRTLIILNTVEAATDLFDKRSTNYSDRPKIPFFELVGLGNSLPFLEYGREWRAQRKMVQNFFSKDKTKQHRPIQTREARVLVQNLLAKPEEYDKLIMRYGTAVIMDVGYGHRVVSNDDPYLKVVGDVSRASNGSAPPGGTIHLPSWFPGTFHAEYARSVRPVFDKLKQYPVAQVEEAMVRATPMVLFPEYQTVAQKELDTVVGTDRLPEFYDRERLPYLECLLQEVMRYVTLQNDCKEKSLMSSRWNQAAPTDPSGAAHGVQEDDIYNGMLIPKGSIVVANIRGMTLDERVYKDPFKFDPTRYMPAPEGRGEPWPTAAFGFGRRICPGRFLANDNVWIAMATILSTFTISKAIDTSGKPIIPEVSYAPVGVASSIPVYYGASQRLSPISSPADDRE</sequence>
<comment type="pathway">
    <text evidence="2">Secondary metabolite biosynthesis.</text>
</comment>
<evidence type="ECO:0000256" key="11">
    <source>
        <dbReference type="SAM" id="SignalP"/>
    </source>
</evidence>
<comment type="similarity">
    <text evidence="3 10">Belongs to the cytochrome P450 family.</text>
</comment>
<protein>
    <recommendedName>
        <fullName evidence="14">Cytochrome P450</fullName>
    </recommendedName>
</protein>
<dbReference type="PANTHER" id="PTHR46300:SF5">
    <property type="entry name" value="CYTOCHROME P450"/>
    <property type="match status" value="1"/>
</dbReference>
<dbReference type="GO" id="GO:0020037">
    <property type="term" value="F:heme binding"/>
    <property type="evidence" value="ECO:0007669"/>
    <property type="project" value="InterPro"/>
</dbReference>
<organism evidence="12 13">
    <name type="scientific">Sphagnurus paluster</name>
    <dbReference type="NCBI Taxonomy" id="117069"/>
    <lineage>
        <taxon>Eukaryota</taxon>
        <taxon>Fungi</taxon>
        <taxon>Dikarya</taxon>
        <taxon>Basidiomycota</taxon>
        <taxon>Agaricomycotina</taxon>
        <taxon>Agaricomycetes</taxon>
        <taxon>Agaricomycetidae</taxon>
        <taxon>Agaricales</taxon>
        <taxon>Tricholomatineae</taxon>
        <taxon>Lyophyllaceae</taxon>
        <taxon>Sphagnurus</taxon>
    </lineage>
</organism>
<keyword evidence="7 9" id="KW-0408">Iron</keyword>
<evidence type="ECO:0000256" key="3">
    <source>
        <dbReference type="ARBA" id="ARBA00010617"/>
    </source>
</evidence>
<dbReference type="GO" id="GO:0016705">
    <property type="term" value="F:oxidoreductase activity, acting on paired donors, with incorporation or reduction of molecular oxygen"/>
    <property type="evidence" value="ECO:0007669"/>
    <property type="project" value="InterPro"/>
</dbReference>
<reference evidence="12" key="2">
    <citation type="submission" date="2021-10" db="EMBL/GenBank/DDBJ databases">
        <title>Phylogenomics reveals ancestral predisposition of the termite-cultivated fungus Termitomyces towards a domesticated lifestyle.</title>
        <authorList>
            <person name="Auxier B."/>
            <person name="Grum-Grzhimaylo A."/>
            <person name="Cardenas M.E."/>
            <person name="Lodge J.D."/>
            <person name="Laessoe T."/>
            <person name="Pedersen O."/>
            <person name="Smith M.E."/>
            <person name="Kuyper T.W."/>
            <person name="Franco-Molano E.A."/>
            <person name="Baroni T.J."/>
            <person name="Aanen D.K."/>
        </authorList>
    </citation>
    <scope>NUCLEOTIDE SEQUENCE</scope>
    <source>
        <strain evidence="12">D49</strain>
    </source>
</reference>
<keyword evidence="6 10" id="KW-0560">Oxidoreductase</keyword>
<evidence type="ECO:0000256" key="9">
    <source>
        <dbReference type="PIRSR" id="PIRSR602401-1"/>
    </source>
</evidence>
<gene>
    <name evidence="12" type="ORF">H0H81_008915</name>
</gene>
<evidence type="ECO:0000256" key="8">
    <source>
        <dbReference type="ARBA" id="ARBA00023033"/>
    </source>
</evidence>
<dbReference type="InterPro" id="IPR050364">
    <property type="entry name" value="Cytochrome_P450_fung"/>
</dbReference>
<feature type="signal peptide" evidence="11">
    <location>
        <begin position="1"/>
        <end position="26"/>
    </location>
</feature>
<evidence type="ECO:0000256" key="10">
    <source>
        <dbReference type="RuleBase" id="RU000461"/>
    </source>
</evidence>
<dbReference type="Pfam" id="PF00067">
    <property type="entry name" value="p450"/>
    <property type="match status" value="3"/>
</dbReference>
<evidence type="ECO:0000256" key="2">
    <source>
        <dbReference type="ARBA" id="ARBA00005179"/>
    </source>
</evidence>
<dbReference type="GO" id="GO:0004497">
    <property type="term" value="F:monooxygenase activity"/>
    <property type="evidence" value="ECO:0007669"/>
    <property type="project" value="UniProtKB-KW"/>
</dbReference>
<dbReference type="GO" id="GO:0005506">
    <property type="term" value="F:iron ion binding"/>
    <property type="evidence" value="ECO:0007669"/>
    <property type="project" value="InterPro"/>
</dbReference>
<name>A0A9P7K4R9_9AGAR</name>
<comment type="cofactor">
    <cofactor evidence="1 9">
        <name>heme</name>
        <dbReference type="ChEBI" id="CHEBI:30413"/>
    </cofactor>
</comment>
<dbReference type="Proteomes" id="UP000717328">
    <property type="component" value="Unassembled WGS sequence"/>
</dbReference>
<proteinExistence type="inferred from homology"/>
<evidence type="ECO:0000313" key="13">
    <source>
        <dbReference type="Proteomes" id="UP000717328"/>
    </source>
</evidence>
<dbReference type="PROSITE" id="PS00086">
    <property type="entry name" value="CYTOCHROME_P450"/>
    <property type="match status" value="1"/>
</dbReference>
<evidence type="ECO:0000256" key="4">
    <source>
        <dbReference type="ARBA" id="ARBA00022617"/>
    </source>
</evidence>
<dbReference type="InterPro" id="IPR036396">
    <property type="entry name" value="Cyt_P450_sf"/>
</dbReference>
<dbReference type="Gene3D" id="1.10.630.10">
    <property type="entry name" value="Cytochrome P450"/>
    <property type="match status" value="2"/>
</dbReference>
<dbReference type="InterPro" id="IPR002401">
    <property type="entry name" value="Cyt_P450_E_grp-I"/>
</dbReference>
<evidence type="ECO:0000313" key="12">
    <source>
        <dbReference type="EMBL" id="KAG5636180.1"/>
    </source>
</evidence>
<evidence type="ECO:0000256" key="6">
    <source>
        <dbReference type="ARBA" id="ARBA00023002"/>
    </source>
</evidence>
<dbReference type="OrthoDB" id="2789670at2759"/>
<keyword evidence="13" id="KW-1185">Reference proteome</keyword>
<keyword evidence="8 10" id="KW-0503">Monooxygenase</keyword>
<reference evidence="12" key="1">
    <citation type="submission" date="2021-02" db="EMBL/GenBank/DDBJ databases">
        <authorList>
            <person name="Nieuwenhuis M."/>
            <person name="Van De Peppel L.J.J."/>
        </authorList>
    </citation>
    <scope>NUCLEOTIDE SEQUENCE</scope>
    <source>
        <strain evidence="12">D49</strain>
    </source>
</reference>
<feature type="binding site" description="axial binding residue" evidence="9">
    <location>
        <position position="396"/>
    </location>
    <ligand>
        <name>heme</name>
        <dbReference type="ChEBI" id="CHEBI:30413"/>
    </ligand>
    <ligandPart>
        <name>Fe</name>
        <dbReference type="ChEBI" id="CHEBI:18248"/>
    </ligandPart>
</feature>
<keyword evidence="5 9" id="KW-0479">Metal-binding</keyword>
<evidence type="ECO:0008006" key="14">
    <source>
        <dbReference type="Google" id="ProtNLM"/>
    </source>
</evidence>
<dbReference type="InterPro" id="IPR017972">
    <property type="entry name" value="Cyt_P450_CS"/>
</dbReference>
<dbReference type="AlphaFoldDB" id="A0A9P7K4R9"/>
<dbReference type="InterPro" id="IPR001128">
    <property type="entry name" value="Cyt_P450"/>
</dbReference>
<dbReference type="PANTHER" id="PTHR46300">
    <property type="entry name" value="P450, PUTATIVE (EUROFUNG)-RELATED-RELATED"/>
    <property type="match status" value="1"/>
</dbReference>
<keyword evidence="4 9" id="KW-0349">Heme</keyword>
<feature type="chain" id="PRO_5040283464" description="Cytochrome P450" evidence="11">
    <location>
        <begin position="27"/>
        <end position="466"/>
    </location>
</feature>
<dbReference type="EMBL" id="JABCKI010005966">
    <property type="protein sequence ID" value="KAG5636180.1"/>
    <property type="molecule type" value="Genomic_DNA"/>
</dbReference>
<evidence type="ECO:0000256" key="5">
    <source>
        <dbReference type="ARBA" id="ARBA00022723"/>
    </source>
</evidence>
<evidence type="ECO:0000256" key="7">
    <source>
        <dbReference type="ARBA" id="ARBA00023004"/>
    </source>
</evidence>